<protein>
    <recommendedName>
        <fullName evidence="3 11">Chorismate synthase</fullName>
        <shortName evidence="11">CS</shortName>
        <ecNumber evidence="3 11">4.2.3.5</ecNumber>
    </recommendedName>
    <alternativeName>
        <fullName evidence="11">5-enolpyruvylshikimate-3-phosphate phospholyase</fullName>
    </alternativeName>
</protein>
<feature type="binding site" evidence="11">
    <location>
        <position position="40"/>
    </location>
    <ligand>
        <name>NADP(+)</name>
        <dbReference type="ChEBI" id="CHEBI:58349"/>
    </ligand>
</feature>
<dbReference type="InterPro" id="IPR020541">
    <property type="entry name" value="Chorismate_synthase_CS"/>
</dbReference>
<feature type="binding site" evidence="11">
    <location>
        <begin position="265"/>
        <end position="266"/>
    </location>
    <ligand>
        <name>FMN</name>
        <dbReference type="ChEBI" id="CHEBI:58210"/>
    </ligand>
</feature>
<feature type="binding site" evidence="11">
    <location>
        <begin position="144"/>
        <end position="146"/>
    </location>
    <ligand>
        <name>FMN</name>
        <dbReference type="ChEBI" id="CHEBI:58210"/>
    </ligand>
</feature>
<dbReference type="RefSeq" id="WP_007001809.1">
    <property type="nucleotide sequence ID" value="NZ_JH992956.1"/>
</dbReference>
<accession>K9EUI1</accession>
<dbReference type="NCBIfam" id="NF003793">
    <property type="entry name" value="PRK05382.1"/>
    <property type="match status" value="1"/>
</dbReference>
<dbReference type="InterPro" id="IPR000453">
    <property type="entry name" value="Chorismate_synth"/>
</dbReference>
<dbReference type="GO" id="GO:0009073">
    <property type="term" value="P:aromatic amino acid family biosynthetic process"/>
    <property type="evidence" value="ECO:0007669"/>
    <property type="project" value="UniProtKB-KW"/>
</dbReference>
<dbReference type="PIRSF" id="PIRSF001456">
    <property type="entry name" value="Chorismate_synth"/>
    <property type="match status" value="1"/>
</dbReference>
<keyword evidence="6 11" id="KW-0288">FMN</keyword>
<dbReference type="HOGENOM" id="CLU_034547_2_0_11"/>
<dbReference type="UniPathway" id="UPA00053">
    <property type="reaction ID" value="UER00090"/>
</dbReference>
<dbReference type="EC" id="4.2.3.5" evidence="3 11"/>
<dbReference type="PANTHER" id="PTHR21085:SF0">
    <property type="entry name" value="CHORISMATE SYNTHASE"/>
    <property type="match status" value="1"/>
</dbReference>
<keyword evidence="14" id="KW-1185">Reference proteome</keyword>
<dbReference type="GO" id="GO:0004107">
    <property type="term" value="F:chorismate synthase activity"/>
    <property type="evidence" value="ECO:0007669"/>
    <property type="project" value="UniProtKB-UniRule"/>
</dbReference>
<feature type="binding site" evidence="11">
    <location>
        <position position="350"/>
    </location>
    <ligand>
        <name>FMN</name>
        <dbReference type="ChEBI" id="CHEBI:58210"/>
    </ligand>
</feature>
<evidence type="ECO:0000313" key="14">
    <source>
        <dbReference type="Proteomes" id="UP000009888"/>
    </source>
</evidence>
<dbReference type="GO" id="GO:0010181">
    <property type="term" value="F:FMN binding"/>
    <property type="evidence" value="ECO:0007669"/>
    <property type="project" value="TreeGrafter"/>
</dbReference>
<evidence type="ECO:0000256" key="7">
    <source>
        <dbReference type="ARBA" id="ARBA00022827"/>
    </source>
</evidence>
<evidence type="ECO:0000256" key="12">
    <source>
        <dbReference type="RuleBase" id="RU000605"/>
    </source>
</evidence>
<evidence type="ECO:0000256" key="2">
    <source>
        <dbReference type="ARBA" id="ARBA00008014"/>
    </source>
</evidence>
<dbReference type="Pfam" id="PF01264">
    <property type="entry name" value="Chorismate_synt"/>
    <property type="match status" value="1"/>
</dbReference>
<comment type="subunit">
    <text evidence="11">Homotetramer.</text>
</comment>
<evidence type="ECO:0000256" key="1">
    <source>
        <dbReference type="ARBA" id="ARBA00005044"/>
    </source>
</evidence>
<comment type="pathway">
    <text evidence="1 11 12">Metabolic intermediate biosynthesis; chorismate biosynthesis; chorismate from D-erythrose 4-phosphate and phosphoenolpyruvate: step 7/7.</text>
</comment>
<keyword evidence="8 11" id="KW-0521">NADP</keyword>
<evidence type="ECO:0000256" key="10">
    <source>
        <dbReference type="ARBA" id="ARBA00023239"/>
    </source>
</evidence>
<dbReference type="SUPFAM" id="SSF103263">
    <property type="entry name" value="Chorismate synthase, AroC"/>
    <property type="match status" value="1"/>
</dbReference>
<evidence type="ECO:0000256" key="3">
    <source>
        <dbReference type="ARBA" id="ARBA00013036"/>
    </source>
</evidence>
<evidence type="ECO:0000256" key="4">
    <source>
        <dbReference type="ARBA" id="ARBA00022605"/>
    </source>
</evidence>
<dbReference type="NCBIfam" id="TIGR00033">
    <property type="entry name" value="aroC"/>
    <property type="match status" value="1"/>
</dbReference>
<name>K9EUI1_9ACTO</name>
<dbReference type="InterPro" id="IPR035904">
    <property type="entry name" value="Chorismate_synth_AroC_sf"/>
</dbReference>
<feature type="binding site" evidence="11">
    <location>
        <position position="46"/>
    </location>
    <ligand>
        <name>NADP(+)</name>
        <dbReference type="ChEBI" id="CHEBI:58349"/>
    </ligand>
</feature>
<proteinExistence type="inferred from homology"/>
<keyword evidence="7 11" id="KW-0274">FAD</keyword>
<comment type="cofactor">
    <cofactor evidence="11 12">
        <name>FMNH2</name>
        <dbReference type="ChEBI" id="CHEBI:57618"/>
    </cofactor>
    <text evidence="11 12">Reduced FMN (FMNH(2)).</text>
</comment>
<dbReference type="FunFam" id="3.60.150.10:FF:000002">
    <property type="entry name" value="Chorismate synthase"/>
    <property type="match status" value="1"/>
</dbReference>
<keyword evidence="5 11" id="KW-0285">Flavoprotein</keyword>
<comment type="catalytic activity">
    <reaction evidence="11 12">
        <text>5-O-(1-carboxyvinyl)-3-phosphoshikimate = chorismate + phosphate</text>
        <dbReference type="Rhea" id="RHEA:21020"/>
        <dbReference type="ChEBI" id="CHEBI:29748"/>
        <dbReference type="ChEBI" id="CHEBI:43474"/>
        <dbReference type="ChEBI" id="CHEBI:57701"/>
        <dbReference type="EC" id="4.2.3.5"/>
    </reaction>
</comment>
<keyword evidence="4 11" id="KW-0028">Amino-acid biosynthesis</keyword>
<evidence type="ECO:0000256" key="11">
    <source>
        <dbReference type="HAMAP-Rule" id="MF_00300"/>
    </source>
</evidence>
<dbReference type="GO" id="GO:0005829">
    <property type="term" value="C:cytosol"/>
    <property type="evidence" value="ECO:0007669"/>
    <property type="project" value="TreeGrafter"/>
</dbReference>
<dbReference type="PATRIC" id="fig|883066.3.peg.1666"/>
<dbReference type="PROSITE" id="PS00787">
    <property type="entry name" value="CHORISMATE_SYNTHASE_1"/>
    <property type="match status" value="1"/>
</dbReference>
<sequence>MLRWSTAGESHGQALVSLIEGIPAGLEISTADIERALARRRLGHGRGARQKFEKDELTVLSGLRHGHTLGSPIAMVIGNSEWPKWEAVMATDEVPAQALLKDAGKGDTRELARNKKLTRPRPGHADLTGMNKFGFDDARNVLERSSARETAARVAAGEVARQLLRQVAGIEIISHVLSIGTAADESGHIPGPGDAERLDSSPVRCLNPEAETAMMAAIDDAKRAGETLGGVVEAVAYGVPQGLGSYTTPHGRLDAALAGAMMSVQAVKGVAIGDGFETTRRPGSAAHDEIEREDGRTRRVTNRAGGIEGGMSNGEPIRVTVGFKPISTVPRALRTIDTQTGEEATAIHQRSDTCAVVPGAVITEAMLALTLAEFVAEKFGGDSIAEMRRNMRGFLDSIPEVRK</sequence>
<evidence type="ECO:0000256" key="5">
    <source>
        <dbReference type="ARBA" id="ARBA00022630"/>
    </source>
</evidence>
<dbReference type="GO" id="GO:0008652">
    <property type="term" value="P:amino acid biosynthetic process"/>
    <property type="evidence" value="ECO:0007669"/>
    <property type="project" value="UniProtKB-KW"/>
</dbReference>
<reference evidence="13 14" key="1">
    <citation type="submission" date="2012-09" db="EMBL/GenBank/DDBJ databases">
        <title>The Genome Sequence of Actinobaculum massiliae ACS-171-V-COL2.</title>
        <authorList>
            <consortium name="The Broad Institute Genome Sequencing Platform"/>
            <person name="Earl A."/>
            <person name="Ward D."/>
            <person name="Feldgarden M."/>
            <person name="Gevers D."/>
            <person name="Saerens B."/>
            <person name="Vaneechoutte M."/>
            <person name="Walker B."/>
            <person name="Young S.K."/>
            <person name="Zeng Q."/>
            <person name="Gargeya S."/>
            <person name="Fitzgerald M."/>
            <person name="Haas B."/>
            <person name="Abouelleil A."/>
            <person name="Alvarado L."/>
            <person name="Arachchi H.M."/>
            <person name="Berlin A."/>
            <person name="Chapman S.B."/>
            <person name="Goldberg J."/>
            <person name="Griggs A."/>
            <person name="Gujja S."/>
            <person name="Hansen M."/>
            <person name="Howarth C."/>
            <person name="Imamovic A."/>
            <person name="Larimer J."/>
            <person name="McCowen C."/>
            <person name="Montmayeur A."/>
            <person name="Murphy C."/>
            <person name="Neiman D."/>
            <person name="Pearson M."/>
            <person name="Priest M."/>
            <person name="Roberts A."/>
            <person name="Saif S."/>
            <person name="Shea T."/>
            <person name="Sisk P."/>
            <person name="Sykes S."/>
            <person name="Wortman J."/>
            <person name="Nusbaum C."/>
            <person name="Birren B."/>
        </authorList>
    </citation>
    <scope>NUCLEOTIDE SEQUENCE [LARGE SCALE GENOMIC DNA]</scope>
    <source>
        <strain evidence="14">ACS-171-V-Col2</strain>
    </source>
</reference>
<evidence type="ECO:0000256" key="6">
    <source>
        <dbReference type="ARBA" id="ARBA00022643"/>
    </source>
</evidence>
<dbReference type="eggNOG" id="COG0082">
    <property type="taxonomic scope" value="Bacteria"/>
</dbReference>
<keyword evidence="9 11" id="KW-0057">Aromatic amino acid biosynthesis</keyword>
<dbReference type="AlphaFoldDB" id="K9EUI1"/>
<dbReference type="Proteomes" id="UP000009888">
    <property type="component" value="Unassembled WGS sequence"/>
</dbReference>
<dbReference type="PANTHER" id="PTHR21085">
    <property type="entry name" value="CHORISMATE SYNTHASE"/>
    <property type="match status" value="1"/>
</dbReference>
<dbReference type="Gene3D" id="3.60.150.10">
    <property type="entry name" value="Chorismate synthase AroC"/>
    <property type="match status" value="1"/>
</dbReference>
<feature type="binding site" evidence="11">
    <location>
        <begin position="324"/>
        <end position="328"/>
    </location>
    <ligand>
        <name>FMN</name>
        <dbReference type="ChEBI" id="CHEBI:58210"/>
    </ligand>
</feature>
<comment type="caution">
    <text evidence="13">The sequence shown here is derived from an EMBL/GenBank/DDBJ whole genome shotgun (WGS) entry which is preliminary data.</text>
</comment>
<dbReference type="GO" id="GO:0009423">
    <property type="term" value="P:chorismate biosynthetic process"/>
    <property type="evidence" value="ECO:0007669"/>
    <property type="project" value="UniProtKB-UniRule"/>
</dbReference>
<evidence type="ECO:0000256" key="8">
    <source>
        <dbReference type="ARBA" id="ARBA00022857"/>
    </source>
</evidence>
<dbReference type="CDD" id="cd07304">
    <property type="entry name" value="Chorismate_synthase"/>
    <property type="match status" value="1"/>
</dbReference>
<comment type="function">
    <text evidence="11">Catalyzes the anti-1,4-elimination of the C-3 phosphate and the C-6 proR hydrogen from 5-enolpyruvylshikimate-3-phosphate (EPSP) to yield chorismate, which is the branch point compound that serves as the starting substrate for the three terminal pathways of aromatic amino acid biosynthesis. This reaction introduces a second double bond into the aromatic ring system.</text>
</comment>
<dbReference type="STRING" id="202789.GCA_001457435_00500"/>
<dbReference type="HAMAP" id="MF_00300">
    <property type="entry name" value="Chorismate_synth"/>
    <property type="match status" value="1"/>
</dbReference>
<organism evidence="13 14">
    <name type="scientific">Actinobaculum massiliense ACS-171-V-Col2</name>
    <dbReference type="NCBI Taxonomy" id="883066"/>
    <lineage>
        <taxon>Bacteria</taxon>
        <taxon>Bacillati</taxon>
        <taxon>Actinomycetota</taxon>
        <taxon>Actinomycetes</taxon>
        <taxon>Actinomycetales</taxon>
        <taxon>Actinomycetaceae</taxon>
        <taxon>Actinobaculum</taxon>
    </lineage>
</organism>
<keyword evidence="10 11" id="KW-0456">Lyase</keyword>
<feature type="binding site" evidence="11">
    <location>
        <position position="309"/>
    </location>
    <ligand>
        <name>FMN</name>
        <dbReference type="ChEBI" id="CHEBI:58210"/>
    </ligand>
</feature>
<evidence type="ECO:0000313" key="13">
    <source>
        <dbReference type="EMBL" id="EKU94657.1"/>
    </source>
</evidence>
<comment type="similarity">
    <text evidence="2 11 12">Belongs to the chorismate synthase family.</text>
</comment>
<dbReference type="EMBL" id="AGWL01000008">
    <property type="protein sequence ID" value="EKU94657.1"/>
    <property type="molecule type" value="Genomic_DNA"/>
</dbReference>
<gene>
    <name evidence="11" type="primary">aroC</name>
    <name evidence="13" type="ORF">HMPREF9233_01604</name>
</gene>
<evidence type="ECO:0000256" key="9">
    <source>
        <dbReference type="ARBA" id="ARBA00023141"/>
    </source>
</evidence>